<dbReference type="AlphaFoldDB" id="A0A6A6ZW39"/>
<feature type="compositionally biased region" description="Polar residues" evidence="1">
    <location>
        <begin position="30"/>
        <end position="51"/>
    </location>
</feature>
<sequence length="72" mass="7873">MKSGKDANSLSAISFDHRNLIISRACSAVPSPSFSKHSSLTPPSRYTSTTHPDPITPAGHRPWRTSTSRPQR</sequence>
<organism evidence="2 3">
    <name type="scientific">Ophiobolus disseminans</name>
    <dbReference type="NCBI Taxonomy" id="1469910"/>
    <lineage>
        <taxon>Eukaryota</taxon>
        <taxon>Fungi</taxon>
        <taxon>Dikarya</taxon>
        <taxon>Ascomycota</taxon>
        <taxon>Pezizomycotina</taxon>
        <taxon>Dothideomycetes</taxon>
        <taxon>Pleosporomycetidae</taxon>
        <taxon>Pleosporales</taxon>
        <taxon>Pleosporineae</taxon>
        <taxon>Phaeosphaeriaceae</taxon>
        <taxon>Ophiobolus</taxon>
    </lineage>
</organism>
<feature type="region of interest" description="Disordered" evidence="1">
    <location>
        <begin position="29"/>
        <end position="72"/>
    </location>
</feature>
<evidence type="ECO:0000256" key="1">
    <source>
        <dbReference type="SAM" id="MobiDB-lite"/>
    </source>
</evidence>
<dbReference type="EMBL" id="MU006229">
    <property type="protein sequence ID" value="KAF2824938.1"/>
    <property type="molecule type" value="Genomic_DNA"/>
</dbReference>
<name>A0A6A6ZW39_9PLEO</name>
<evidence type="ECO:0000313" key="3">
    <source>
        <dbReference type="Proteomes" id="UP000799424"/>
    </source>
</evidence>
<gene>
    <name evidence="2" type="ORF">CC86DRAFT_371414</name>
</gene>
<reference evidence="2" key="1">
    <citation type="journal article" date="2020" name="Stud. Mycol.">
        <title>101 Dothideomycetes genomes: a test case for predicting lifestyles and emergence of pathogens.</title>
        <authorList>
            <person name="Haridas S."/>
            <person name="Albert R."/>
            <person name="Binder M."/>
            <person name="Bloem J."/>
            <person name="Labutti K."/>
            <person name="Salamov A."/>
            <person name="Andreopoulos B."/>
            <person name="Baker S."/>
            <person name="Barry K."/>
            <person name="Bills G."/>
            <person name="Bluhm B."/>
            <person name="Cannon C."/>
            <person name="Castanera R."/>
            <person name="Culley D."/>
            <person name="Daum C."/>
            <person name="Ezra D."/>
            <person name="Gonzalez J."/>
            <person name="Henrissat B."/>
            <person name="Kuo A."/>
            <person name="Liang C."/>
            <person name="Lipzen A."/>
            <person name="Lutzoni F."/>
            <person name="Magnuson J."/>
            <person name="Mondo S."/>
            <person name="Nolan M."/>
            <person name="Ohm R."/>
            <person name="Pangilinan J."/>
            <person name="Park H.-J."/>
            <person name="Ramirez L."/>
            <person name="Alfaro M."/>
            <person name="Sun H."/>
            <person name="Tritt A."/>
            <person name="Yoshinaga Y."/>
            <person name="Zwiers L.-H."/>
            <person name="Turgeon B."/>
            <person name="Goodwin S."/>
            <person name="Spatafora J."/>
            <person name="Crous P."/>
            <person name="Grigoriev I."/>
        </authorList>
    </citation>
    <scope>NUCLEOTIDE SEQUENCE</scope>
    <source>
        <strain evidence="2">CBS 113818</strain>
    </source>
</reference>
<evidence type="ECO:0000313" key="2">
    <source>
        <dbReference type="EMBL" id="KAF2824938.1"/>
    </source>
</evidence>
<accession>A0A6A6ZW39</accession>
<keyword evidence="3" id="KW-1185">Reference proteome</keyword>
<proteinExistence type="predicted"/>
<dbReference type="Proteomes" id="UP000799424">
    <property type="component" value="Unassembled WGS sequence"/>
</dbReference>
<protein>
    <submittedName>
        <fullName evidence="2">Uncharacterized protein</fullName>
    </submittedName>
</protein>